<sequence>MSSSNVDRVDSPAPVVTQPETEGDIWSDEPQWKRTGDVSQWAKNVAKKRRDSGLEYISVKKKVAVPAKVVGPALPCSKKCYDRVGVDIVNNIFNEYWKMASHNTQSSYIAKHILSKEVNRRYSGPNSKRNVTYEYFVTVNKKDIVVCKTCFCNIHAISKKRVENVLSKVGSTGVAPVDQRGASVSVNKTHDDVLQNVQDHCEEKNLGPDKIVSFNIYSNTMKKFNIGRSPPMFDTCSTCDQLKRDMEVAEAAKDTSKTSELVTKKRLHLIKANVARSIMDAYGYDNDPSLCAITMDLQQTLVTLRLTTNVAYYKQKMWTYNFGIHNLKDKSQVHLYVWNETIAKRGSSEIDPHYIAMMREARRNIPFNVIEMDSDSFVDLNPLQAMCTRTQLARAGYKDGRMFQYWENFKLGMGIWQGYNEDIGSPLHVKLQKGKSDAYQPDKFNLAAVNLPVKNPQGVKLKSDKLDDLNHLFRFVPLEYRTWFTDISRCKMLETWILMREKMTSWTTSFGHKVSQ</sequence>
<gene>
    <name evidence="2" type="ORF">Pmani_005345</name>
</gene>
<evidence type="ECO:0000313" key="3">
    <source>
        <dbReference type="Proteomes" id="UP001292094"/>
    </source>
</evidence>
<dbReference type="PANTHER" id="PTHR10773">
    <property type="entry name" value="DNA-DIRECTED RNA POLYMERASES I, II, AND III SUBUNIT RPABC2"/>
    <property type="match status" value="1"/>
</dbReference>
<proteinExistence type="predicted"/>
<dbReference type="Proteomes" id="UP001292094">
    <property type="component" value="Unassembled WGS sequence"/>
</dbReference>
<accession>A0AAE1QE05</accession>
<evidence type="ECO:0000256" key="1">
    <source>
        <dbReference type="SAM" id="MobiDB-lite"/>
    </source>
</evidence>
<dbReference type="EMBL" id="JAWZYT010000393">
    <property type="protein sequence ID" value="KAK4323998.1"/>
    <property type="molecule type" value="Genomic_DNA"/>
</dbReference>
<protein>
    <submittedName>
        <fullName evidence="2">Uncharacterized protein</fullName>
    </submittedName>
</protein>
<dbReference type="AlphaFoldDB" id="A0AAE1QE05"/>
<organism evidence="2 3">
    <name type="scientific">Petrolisthes manimaculis</name>
    <dbReference type="NCBI Taxonomy" id="1843537"/>
    <lineage>
        <taxon>Eukaryota</taxon>
        <taxon>Metazoa</taxon>
        <taxon>Ecdysozoa</taxon>
        <taxon>Arthropoda</taxon>
        <taxon>Crustacea</taxon>
        <taxon>Multicrustacea</taxon>
        <taxon>Malacostraca</taxon>
        <taxon>Eumalacostraca</taxon>
        <taxon>Eucarida</taxon>
        <taxon>Decapoda</taxon>
        <taxon>Pleocyemata</taxon>
        <taxon>Anomura</taxon>
        <taxon>Galatheoidea</taxon>
        <taxon>Porcellanidae</taxon>
        <taxon>Petrolisthes</taxon>
    </lineage>
</organism>
<keyword evidence="3" id="KW-1185">Reference proteome</keyword>
<name>A0AAE1QE05_9EUCA</name>
<feature type="region of interest" description="Disordered" evidence="1">
    <location>
        <begin position="1"/>
        <end position="29"/>
    </location>
</feature>
<evidence type="ECO:0000313" key="2">
    <source>
        <dbReference type="EMBL" id="KAK4323998.1"/>
    </source>
</evidence>
<dbReference type="PANTHER" id="PTHR10773:SF19">
    <property type="match status" value="1"/>
</dbReference>
<reference evidence="2" key="1">
    <citation type="submission" date="2023-11" db="EMBL/GenBank/DDBJ databases">
        <title>Genome assemblies of two species of porcelain crab, Petrolisthes cinctipes and Petrolisthes manimaculis (Anomura: Porcellanidae).</title>
        <authorList>
            <person name="Angst P."/>
        </authorList>
    </citation>
    <scope>NUCLEOTIDE SEQUENCE</scope>
    <source>
        <strain evidence="2">PB745_02</strain>
        <tissue evidence="2">Gill</tissue>
    </source>
</reference>
<comment type="caution">
    <text evidence="2">The sequence shown here is derived from an EMBL/GenBank/DDBJ whole genome shotgun (WGS) entry which is preliminary data.</text>
</comment>